<dbReference type="STRING" id="1925591.BI308_07455"/>
<keyword evidence="4" id="KW-0720">Serine protease</keyword>
<evidence type="ECO:0000259" key="6">
    <source>
        <dbReference type="Pfam" id="PF00082"/>
    </source>
</evidence>
<reference evidence="7" key="1">
    <citation type="submission" date="2016-10" db="EMBL/GenBank/DDBJ databases">
        <title>CRISPR-Cas defence system in Roseofilum reptotaenium: evidence of a bacteriophage-cyanobacterium arms race in the coral black band disease.</title>
        <authorList>
            <person name="Buerger P."/>
            <person name="Wood-Charlson E.M."/>
            <person name="Weynberg K.D."/>
            <person name="Willis B."/>
            <person name="Van Oppen M.J."/>
        </authorList>
    </citation>
    <scope>NUCLEOTIDE SEQUENCE [LARGE SCALE GENOMIC DNA]</scope>
    <source>
        <strain evidence="7">AO1-A</strain>
    </source>
</reference>
<feature type="domain" description="Peptidase S8/S53" evidence="6">
    <location>
        <begin position="92"/>
        <end position="354"/>
    </location>
</feature>
<proteinExistence type="inferred from homology"/>
<dbReference type="SUPFAM" id="SSF52743">
    <property type="entry name" value="Subtilisin-like"/>
    <property type="match status" value="1"/>
</dbReference>
<dbReference type="Gene3D" id="3.40.50.200">
    <property type="entry name" value="Peptidase S8/S53 domain"/>
    <property type="match status" value="1"/>
</dbReference>
<evidence type="ECO:0000256" key="5">
    <source>
        <dbReference type="PROSITE-ProRule" id="PRU01240"/>
    </source>
</evidence>
<keyword evidence="2" id="KW-0645">Protease</keyword>
<dbReference type="PANTHER" id="PTHR43806">
    <property type="entry name" value="PEPTIDASE S8"/>
    <property type="match status" value="1"/>
</dbReference>
<accession>A0A1L9QUF6</accession>
<dbReference type="AlphaFoldDB" id="A0A1L9QUF6"/>
<protein>
    <submittedName>
        <fullName evidence="7">Peptidase S8 and S53 subtilisin kexin sedolisin</fullName>
    </submittedName>
</protein>
<name>A0A1L9QUF6_9CYAN</name>
<dbReference type="PROSITE" id="PS00138">
    <property type="entry name" value="SUBTILASE_SER"/>
    <property type="match status" value="1"/>
</dbReference>
<evidence type="ECO:0000256" key="3">
    <source>
        <dbReference type="ARBA" id="ARBA00022801"/>
    </source>
</evidence>
<organism evidence="7 8">
    <name type="scientific">Roseofilum reptotaenium AO1-A</name>
    <dbReference type="NCBI Taxonomy" id="1925591"/>
    <lineage>
        <taxon>Bacteria</taxon>
        <taxon>Bacillati</taxon>
        <taxon>Cyanobacteriota</taxon>
        <taxon>Cyanophyceae</taxon>
        <taxon>Desertifilales</taxon>
        <taxon>Desertifilaceae</taxon>
        <taxon>Roseofilum</taxon>
    </lineage>
</organism>
<dbReference type="InterPro" id="IPR036852">
    <property type="entry name" value="Peptidase_S8/S53_dom_sf"/>
</dbReference>
<evidence type="ECO:0000313" key="8">
    <source>
        <dbReference type="Proteomes" id="UP000183940"/>
    </source>
</evidence>
<sequence>MIHKLRFVLFTLAISGLGIPVFAFPLLRSSVGDAGIEAQNLHDLPYNLTGKKIAIGQVEIGRPGMFGIDKKIDSNQPISPMRVFFRDAFAEHNKHVDPHAQNVASVMISSNKQYPGVAPDARLYSTAVGSLRRSGQAEECLASQHLAMQNSGDLRAINFSFGESLNQDPRPNPLLDGNALLTQCIDWSARVHNVFYVIAGNQGRGGISIPTDTYNGVTVAFSKLYNDRYSKIDFANIGDPSLGNPSRIIGYETNTNNRRSIGLVAPGHQVPLINLDGTVGYSSGTSFAAPHATATVALLQEYGDRQLAQVKADPLKSELSSPWTIDARQQEVMKAVLLNSADKIQDLGNGFNLGMSRTLYNQQHQSWLTSEAYHDARIPLDIQMGAGHLNASRAYEQFSAGQWTPENPVPAMGWNYDQIENAGSYQDYILQEPLQQGSMLSVTLAWNRLVELQDHNQNEAYDIGETFEDRGLNNLDVFLMPAESTDVRDSIWSSISEVDSVEHVFYRIPHAGKYKIRVYYRQQVNEAAQPYAIAWWTTPANN</sequence>
<dbReference type="InterPro" id="IPR050131">
    <property type="entry name" value="Peptidase_S8_subtilisin-like"/>
</dbReference>
<evidence type="ECO:0000313" key="7">
    <source>
        <dbReference type="EMBL" id="OJJ26227.1"/>
    </source>
</evidence>
<keyword evidence="3" id="KW-0378">Hydrolase</keyword>
<dbReference type="Gene3D" id="2.60.120.380">
    <property type="match status" value="1"/>
</dbReference>
<dbReference type="PROSITE" id="PS51892">
    <property type="entry name" value="SUBTILASE"/>
    <property type="match status" value="1"/>
</dbReference>
<gene>
    <name evidence="7" type="ORF">BI308_07455</name>
</gene>
<dbReference type="EMBL" id="MLAW01000009">
    <property type="protein sequence ID" value="OJJ26227.1"/>
    <property type="molecule type" value="Genomic_DNA"/>
</dbReference>
<dbReference type="InterPro" id="IPR008979">
    <property type="entry name" value="Galactose-bd-like_sf"/>
</dbReference>
<dbReference type="GO" id="GO:0004252">
    <property type="term" value="F:serine-type endopeptidase activity"/>
    <property type="evidence" value="ECO:0007669"/>
    <property type="project" value="InterPro"/>
</dbReference>
<dbReference type="Proteomes" id="UP000183940">
    <property type="component" value="Unassembled WGS sequence"/>
</dbReference>
<evidence type="ECO:0000256" key="1">
    <source>
        <dbReference type="ARBA" id="ARBA00011073"/>
    </source>
</evidence>
<dbReference type="GO" id="GO:0006508">
    <property type="term" value="P:proteolysis"/>
    <property type="evidence" value="ECO:0007669"/>
    <property type="project" value="UniProtKB-KW"/>
</dbReference>
<evidence type="ECO:0000256" key="2">
    <source>
        <dbReference type="ARBA" id="ARBA00022670"/>
    </source>
</evidence>
<comment type="caution">
    <text evidence="7">The sequence shown here is derived from an EMBL/GenBank/DDBJ whole genome shotgun (WGS) entry which is preliminary data.</text>
</comment>
<keyword evidence="8" id="KW-1185">Reference proteome</keyword>
<evidence type="ECO:0000256" key="4">
    <source>
        <dbReference type="ARBA" id="ARBA00022825"/>
    </source>
</evidence>
<dbReference type="InterPro" id="IPR000209">
    <property type="entry name" value="Peptidase_S8/S53_dom"/>
</dbReference>
<comment type="similarity">
    <text evidence="1 5">Belongs to the peptidase S8 family.</text>
</comment>
<dbReference type="SUPFAM" id="SSF49785">
    <property type="entry name" value="Galactose-binding domain-like"/>
    <property type="match status" value="1"/>
</dbReference>
<dbReference type="InterPro" id="IPR023828">
    <property type="entry name" value="Peptidase_S8_Ser-AS"/>
</dbReference>
<comment type="caution">
    <text evidence="5">Lacks conserved residue(s) required for the propagation of feature annotation.</text>
</comment>
<dbReference type="PANTHER" id="PTHR43806:SF11">
    <property type="entry name" value="CEREVISIN-RELATED"/>
    <property type="match status" value="1"/>
</dbReference>
<dbReference type="Pfam" id="PF00082">
    <property type="entry name" value="Peptidase_S8"/>
    <property type="match status" value="1"/>
</dbReference>